<proteinExistence type="predicted"/>
<dbReference type="EMBL" id="CBMC010001467">
    <property type="protein sequence ID" value="CDL72476.1"/>
    <property type="molecule type" value="Genomic_DNA"/>
</dbReference>
<reference evidence="2" key="1">
    <citation type="submission" date="2013-05" db="EMBL/GenBank/DDBJ databases">
        <title>Draft genome sequences of six wheat associated Fusarium spp. isolates.</title>
        <authorList>
            <person name="Moolhuijzen P.M."/>
            <person name="Manners J.M."/>
            <person name="Wilcox S."/>
            <person name="Bellgard M.I."/>
            <person name="Gardiner D.M."/>
        </authorList>
    </citation>
    <scope>NUCLEOTIDE SEQUENCE</scope>
    <source>
        <strain evidence="2">CS3220</strain>
    </source>
</reference>
<feature type="compositionally biased region" description="Low complexity" evidence="1">
    <location>
        <begin position="28"/>
        <end position="43"/>
    </location>
</feature>
<sequence length="43" mass="4673">VFHIPLVRRSLSELRNQQAPTPAKQHCTKLLSSGLGDTSSTPT</sequence>
<organism evidence="2">
    <name type="scientific">Fusarium pseudograminearum CS3220</name>
    <dbReference type="NCBI Taxonomy" id="1318456"/>
    <lineage>
        <taxon>Eukaryota</taxon>
        <taxon>Fungi</taxon>
        <taxon>Dikarya</taxon>
        <taxon>Ascomycota</taxon>
        <taxon>Pezizomycotina</taxon>
        <taxon>Sordariomycetes</taxon>
        <taxon>Hypocreomycetidae</taxon>
        <taxon>Hypocreales</taxon>
        <taxon>Nectriaceae</taxon>
        <taxon>Fusarium</taxon>
    </lineage>
</organism>
<dbReference type="EMBL" id="HG316774">
    <property type="protein sequence ID" value="CDX48474.1"/>
    <property type="molecule type" value="Genomic_DNA"/>
</dbReference>
<feature type="region of interest" description="Disordered" evidence="1">
    <location>
        <begin position="15"/>
        <end position="43"/>
    </location>
</feature>
<evidence type="ECO:0000313" key="2">
    <source>
        <dbReference type="EMBL" id="CDL72476.1"/>
    </source>
</evidence>
<evidence type="ECO:0000256" key="1">
    <source>
        <dbReference type="SAM" id="MobiDB-lite"/>
    </source>
</evidence>
<feature type="non-terminal residue" evidence="2">
    <location>
        <position position="1"/>
    </location>
</feature>
<accession>W1I7L2</accession>
<protein>
    <submittedName>
        <fullName evidence="2">Unclassified</fullName>
    </submittedName>
</protein>
<name>W1I7L2_FUSPS</name>
<dbReference type="AlphaFoldDB" id="W1I7L2"/>
<gene>
    <name evidence="2" type="ORF">BN846_0125890</name>
</gene>